<evidence type="ECO:0000313" key="6">
    <source>
        <dbReference type="Proteomes" id="UP000177987"/>
    </source>
</evidence>
<feature type="region of interest" description="Disordered" evidence="2">
    <location>
        <begin position="287"/>
        <end position="336"/>
    </location>
</feature>
<evidence type="ECO:0000313" key="5">
    <source>
        <dbReference type="EMBL" id="OHA84277.1"/>
    </source>
</evidence>
<gene>
    <name evidence="5" type="ORF">A2937_03455</name>
</gene>
<feature type="compositionally biased region" description="Acidic residues" evidence="2">
    <location>
        <begin position="319"/>
        <end position="336"/>
    </location>
</feature>
<evidence type="ECO:0000256" key="3">
    <source>
        <dbReference type="SAM" id="SignalP"/>
    </source>
</evidence>
<feature type="signal peptide" evidence="3">
    <location>
        <begin position="1"/>
        <end position="21"/>
    </location>
</feature>
<reference evidence="5 6" key="1">
    <citation type="journal article" date="2016" name="Nat. Commun.">
        <title>Thousands of microbial genomes shed light on interconnected biogeochemical processes in an aquifer system.</title>
        <authorList>
            <person name="Anantharaman K."/>
            <person name="Brown C.T."/>
            <person name="Hug L.A."/>
            <person name="Sharon I."/>
            <person name="Castelle C.J."/>
            <person name="Probst A.J."/>
            <person name="Thomas B.C."/>
            <person name="Singh A."/>
            <person name="Wilkins M.J."/>
            <person name="Karaoz U."/>
            <person name="Brodie E.L."/>
            <person name="Williams K.H."/>
            <person name="Hubbard S.S."/>
            <person name="Banfield J.F."/>
        </authorList>
    </citation>
    <scope>NUCLEOTIDE SEQUENCE [LARGE SCALE GENOMIC DNA]</scope>
</reference>
<organism evidence="5 6">
    <name type="scientific">Candidatus Yonathbacteria bacterium RIFCSPLOWO2_01_FULL_47_33b</name>
    <dbReference type="NCBI Taxonomy" id="1802727"/>
    <lineage>
        <taxon>Bacteria</taxon>
        <taxon>Candidatus Yonathiibacteriota</taxon>
    </lineage>
</organism>
<keyword evidence="3" id="KW-0732">Signal</keyword>
<evidence type="ECO:0000256" key="2">
    <source>
        <dbReference type="SAM" id="MobiDB-lite"/>
    </source>
</evidence>
<comment type="caution">
    <text evidence="5">The sequence shown here is derived from an EMBL/GenBank/DDBJ whole genome shotgun (WGS) entry which is preliminary data.</text>
</comment>
<evidence type="ECO:0000256" key="1">
    <source>
        <dbReference type="SAM" id="Coils"/>
    </source>
</evidence>
<dbReference type="InterPro" id="IPR043725">
    <property type="entry name" value="DUF5667"/>
</dbReference>
<dbReference type="AlphaFoldDB" id="A0A1G2SGR6"/>
<accession>A0A1G2SGR6</accession>
<name>A0A1G2SGR6_9BACT</name>
<feature type="compositionally biased region" description="Basic and acidic residues" evidence="2">
    <location>
        <begin position="287"/>
        <end position="309"/>
    </location>
</feature>
<feature type="coiled-coil region" evidence="1">
    <location>
        <begin position="103"/>
        <end position="173"/>
    </location>
</feature>
<proteinExistence type="predicted"/>
<dbReference type="STRING" id="1802727.A2937_03455"/>
<dbReference type="Proteomes" id="UP000177987">
    <property type="component" value="Unassembled WGS sequence"/>
</dbReference>
<protein>
    <recommendedName>
        <fullName evidence="4">DUF5667 domain-containing protein</fullName>
    </recommendedName>
</protein>
<feature type="chain" id="PRO_5009584416" description="DUF5667 domain-containing protein" evidence="3">
    <location>
        <begin position="22"/>
        <end position="336"/>
    </location>
</feature>
<dbReference type="EMBL" id="MHUW01000003">
    <property type="protein sequence ID" value="OHA84277.1"/>
    <property type="molecule type" value="Genomic_DNA"/>
</dbReference>
<feature type="domain" description="DUF5667" evidence="4">
    <location>
        <begin position="42"/>
        <end position="128"/>
    </location>
</feature>
<sequence>MIKQLLVIGALAMVMPFAVSAQTTTPGATTPTATTVTLPDPGLVPGDFFYFFDRWSEGLGNIFAFGTESKARRALEHAQERASEVHAVLTEKGLNAPEVKETKQDFEDQINRAASIVAAAKERGADVSAFASNIDEGFELSKDMLKEAYRGYRDDLKDVQKDLSERLKEAVKRGDTVTQIAIEAEVSRLNDEAFSALDEESSVDDGRFEAGKQYLENALGEEQAAESHIMNAERAHANLLHEAIVRGITLDEDILATFDDMMEAAQSAMEDKDFETAKEYSKDAKEILNDAHQDLNTKEEENDFSRSSRENGPNSDFFDLSDMEGEMPDMDEVNTQ</sequence>
<keyword evidence="1" id="KW-0175">Coiled coil</keyword>
<dbReference type="Pfam" id="PF18915">
    <property type="entry name" value="DUF5667"/>
    <property type="match status" value="1"/>
</dbReference>
<evidence type="ECO:0000259" key="4">
    <source>
        <dbReference type="Pfam" id="PF18915"/>
    </source>
</evidence>